<evidence type="ECO:0000256" key="15">
    <source>
        <dbReference type="SAM" id="MobiDB-lite"/>
    </source>
</evidence>
<dbReference type="InterPro" id="IPR035973">
    <property type="entry name" value="Cyt_c_oxidase_su3-like_sf"/>
</dbReference>
<dbReference type="InterPro" id="IPR023616">
    <property type="entry name" value="Cyt_c_oxase-like_su1_dom"/>
</dbReference>
<dbReference type="Proteomes" id="UP001501588">
    <property type="component" value="Unassembled WGS sequence"/>
</dbReference>
<evidence type="ECO:0000313" key="19">
    <source>
        <dbReference type="Proteomes" id="UP001501588"/>
    </source>
</evidence>
<keyword evidence="11" id="KW-0408">Iron</keyword>
<comment type="similarity">
    <text evidence="2 14">Belongs to the heme-copper respiratory oxidase family.</text>
</comment>
<evidence type="ECO:0000256" key="14">
    <source>
        <dbReference type="RuleBase" id="RU000370"/>
    </source>
</evidence>
<evidence type="ECO:0000256" key="16">
    <source>
        <dbReference type="SAM" id="Phobius"/>
    </source>
</evidence>
<dbReference type="InterPro" id="IPR023615">
    <property type="entry name" value="Cyt_c_Oxase_su1_BS"/>
</dbReference>
<evidence type="ECO:0000256" key="9">
    <source>
        <dbReference type="ARBA" id="ARBA00022982"/>
    </source>
</evidence>
<feature type="transmembrane region" description="Helical" evidence="16">
    <location>
        <begin position="780"/>
        <end position="802"/>
    </location>
</feature>
<evidence type="ECO:0000256" key="11">
    <source>
        <dbReference type="ARBA" id="ARBA00023004"/>
    </source>
</evidence>
<evidence type="ECO:0000256" key="5">
    <source>
        <dbReference type="ARBA" id="ARBA00022617"/>
    </source>
</evidence>
<feature type="transmembrane region" description="Helical" evidence="16">
    <location>
        <begin position="337"/>
        <end position="363"/>
    </location>
</feature>
<proteinExistence type="inferred from homology"/>
<feature type="transmembrane region" description="Helical" evidence="16">
    <location>
        <begin position="302"/>
        <end position="325"/>
    </location>
</feature>
<dbReference type="InterPro" id="IPR013833">
    <property type="entry name" value="Cyt_c_oxidase_su3_a-hlx"/>
</dbReference>
<keyword evidence="3 14" id="KW-0813">Transport</keyword>
<keyword evidence="13 16" id="KW-0472">Membrane</keyword>
<evidence type="ECO:0000256" key="10">
    <source>
        <dbReference type="ARBA" id="ARBA00022989"/>
    </source>
</evidence>
<dbReference type="Gene3D" id="1.20.210.10">
    <property type="entry name" value="Cytochrome c oxidase-like, subunit I domain"/>
    <property type="match status" value="1"/>
</dbReference>
<feature type="transmembrane region" description="Helical" evidence="16">
    <location>
        <begin position="713"/>
        <end position="733"/>
    </location>
</feature>
<feature type="transmembrane region" description="Helical" evidence="16">
    <location>
        <begin position="745"/>
        <end position="768"/>
    </location>
</feature>
<feature type="transmembrane region" description="Helical" evidence="16">
    <location>
        <begin position="51"/>
        <end position="74"/>
    </location>
</feature>
<dbReference type="Gene3D" id="1.20.120.80">
    <property type="entry name" value="Cytochrome c oxidase, subunit III, four-helix bundle"/>
    <property type="match status" value="1"/>
</dbReference>
<feature type="transmembrane region" description="Helical" evidence="16">
    <location>
        <begin position="375"/>
        <end position="396"/>
    </location>
</feature>
<comment type="caution">
    <text evidence="18">The sequence shown here is derived from an EMBL/GenBank/DDBJ whole genome shotgun (WGS) entry which is preliminary data.</text>
</comment>
<dbReference type="Pfam" id="PF00115">
    <property type="entry name" value="COX1"/>
    <property type="match status" value="1"/>
</dbReference>
<evidence type="ECO:0000256" key="1">
    <source>
        <dbReference type="ARBA" id="ARBA00004651"/>
    </source>
</evidence>
<evidence type="ECO:0000256" key="3">
    <source>
        <dbReference type="ARBA" id="ARBA00022448"/>
    </source>
</evidence>
<dbReference type="PRINTS" id="PR01165">
    <property type="entry name" value="CYCOXIDASEI"/>
</dbReference>
<dbReference type="InterPro" id="IPR000883">
    <property type="entry name" value="Cyt_C_Oxase_1"/>
</dbReference>
<dbReference type="SUPFAM" id="SSF81442">
    <property type="entry name" value="Cytochrome c oxidase subunit I-like"/>
    <property type="match status" value="1"/>
</dbReference>
<organism evidence="18 19">
    <name type="scientific">Craurococcus roseus</name>
    <dbReference type="NCBI Taxonomy" id="77585"/>
    <lineage>
        <taxon>Bacteria</taxon>
        <taxon>Pseudomonadati</taxon>
        <taxon>Pseudomonadota</taxon>
        <taxon>Alphaproteobacteria</taxon>
        <taxon>Acetobacterales</taxon>
        <taxon>Acetobacteraceae</taxon>
        <taxon>Craurococcus</taxon>
    </lineage>
</organism>
<evidence type="ECO:0000256" key="13">
    <source>
        <dbReference type="ARBA" id="ARBA00023136"/>
    </source>
</evidence>
<keyword evidence="10 16" id="KW-1133">Transmembrane helix</keyword>
<feature type="transmembrane region" description="Helical" evidence="16">
    <location>
        <begin position="265"/>
        <end position="290"/>
    </location>
</feature>
<dbReference type="PROSITE" id="PS50855">
    <property type="entry name" value="COX1"/>
    <property type="match status" value="1"/>
</dbReference>
<feature type="transmembrane region" description="Helical" evidence="16">
    <location>
        <begin position="590"/>
        <end position="612"/>
    </location>
</feature>
<gene>
    <name evidence="18" type="primary">ctaD_3</name>
    <name evidence="18" type="ORF">GCM10009416_46350</name>
</gene>
<accession>A0ABN1G3K1</accession>
<protein>
    <submittedName>
        <fullName evidence="18">Cytochrome c oxidase subunit I</fullName>
    </submittedName>
</protein>
<feature type="transmembrane region" description="Helical" evidence="16">
    <location>
        <begin position="486"/>
        <end position="507"/>
    </location>
</feature>
<feature type="transmembrane region" description="Helical" evidence="16">
    <location>
        <begin position="823"/>
        <end position="844"/>
    </location>
</feature>
<dbReference type="SUPFAM" id="SSF81452">
    <property type="entry name" value="Cytochrome c oxidase subunit III-like"/>
    <property type="match status" value="1"/>
</dbReference>
<name>A0ABN1G3K1_9PROT</name>
<keyword evidence="19" id="KW-1185">Reference proteome</keyword>
<evidence type="ECO:0000256" key="2">
    <source>
        <dbReference type="ARBA" id="ARBA00009578"/>
    </source>
</evidence>
<feature type="transmembrane region" description="Helical" evidence="16">
    <location>
        <begin position="444"/>
        <end position="466"/>
    </location>
</feature>
<feature type="domain" description="Cytochrome oxidase subunit I profile" evidence="17">
    <location>
        <begin position="35"/>
        <end position="557"/>
    </location>
</feature>
<keyword evidence="8" id="KW-0479">Metal-binding</keyword>
<keyword evidence="9 14" id="KW-0249">Electron transport</keyword>
<feature type="region of interest" description="Disordered" evidence="15">
    <location>
        <begin position="1"/>
        <end position="23"/>
    </location>
</feature>
<feature type="transmembrane region" description="Helical" evidence="16">
    <location>
        <begin position="219"/>
        <end position="245"/>
    </location>
</feature>
<keyword evidence="5 14" id="KW-0349">Heme</keyword>
<dbReference type="PANTHER" id="PTHR10422:SF35">
    <property type="entry name" value="CYTOCHROME BO(3) UBIQUINOL OXIDASE SUBUNIT 1"/>
    <property type="match status" value="1"/>
</dbReference>
<keyword evidence="12" id="KW-0186">Copper</keyword>
<feature type="transmembrane region" description="Helical" evidence="16">
    <location>
        <begin position="94"/>
        <end position="118"/>
    </location>
</feature>
<keyword evidence="4" id="KW-1003">Cell membrane</keyword>
<sequence length="850" mass="91336">MSPPDTHGASAGTRADLPNPLPRPPGEFEALKRAWQRPRGWRMLSEVNNNYVGALFVATAMVFFLLAGVLALIIRAQLAWPGLRIVDAETYNQVFTMHGTVMMFLFAVPAVEAVGINLLPGMLGAREFPFPRLGAYSYWIYTIGGFSFFASIFFGAAPDGGWFMYPPLTGKAHSPGINTDMYLLGIGFIEISAIAGSIELIVGILRCRAPGMTLGRMPLFAWAMLVFAIMVVLAFPAVIVASTLLELERAFDWPFFLPERGGDPLLWQHLFWFFGHPEVYVIFLPAAGMVSMVVPAMAGVPLVAHGLVVAAVVGTAFLSFGLWVHHMYATGIPALSLAFFSAAGFAVSVPSGLQVFAWIATFASGKRVRMATPTLYMLGFLFVFVCGGLTGVMVSVTPFDWQAHDTYFIVAHLHYVLIGGMVFPLIGAFYYWAPALGTQLSERLGKLGFWLLFLGTNLTFFPMHISGLMGMPRRVYTYPAGMGLEWLNVASTAGAFMVAAGAAVVLLDVALHYRPVGSGEDPWNSGTLEWLNNGDHGPRSMPRVTGRYPLWDNPELAREVDAGGHFMPATYTGRREALITSAAEAVPQHVLVVPGSGWAHIVAAVGTAVFFLALAVEALVPAGVAALVALAGFLHWLWNDTDHGPLAREADIGGGHRLPTYVAGPSATSWWAMACLFLVDGTAYACLIGSYLYLWLVNGDGMWPPPGTSLPLALPGLAAAALYAAGAGVFWLAMRSLRLRSTLRWWAPLLGFFLMAAGFAADLGAHWFAGARPTAHAYGAAGYALVAWQGFHLGVLAIMAAYAAARRLAGRVDGTRRVTVEAVALFALYVAAQGAAGLALLHLFPRMLPA</sequence>
<evidence type="ECO:0000256" key="6">
    <source>
        <dbReference type="ARBA" id="ARBA00022660"/>
    </source>
</evidence>
<comment type="subcellular location">
    <subcellularLocation>
        <location evidence="1">Cell membrane</location>
        <topology evidence="1">Multi-pass membrane protein</topology>
    </subcellularLocation>
</comment>
<feature type="transmembrane region" description="Helical" evidence="16">
    <location>
        <begin position="408"/>
        <end position="432"/>
    </location>
</feature>
<dbReference type="PANTHER" id="PTHR10422">
    <property type="entry name" value="CYTOCHROME C OXIDASE SUBUNIT 1"/>
    <property type="match status" value="1"/>
</dbReference>
<evidence type="ECO:0000256" key="4">
    <source>
        <dbReference type="ARBA" id="ARBA00022475"/>
    </source>
</evidence>
<dbReference type="PROSITE" id="PS00077">
    <property type="entry name" value="COX1_CUB"/>
    <property type="match status" value="1"/>
</dbReference>
<evidence type="ECO:0000256" key="7">
    <source>
        <dbReference type="ARBA" id="ARBA00022692"/>
    </source>
</evidence>
<feature type="transmembrane region" description="Helical" evidence="16">
    <location>
        <begin position="670"/>
        <end position="693"/>
    </location>
</feature>
<feature type="transmembrane region" description="Helical" evidence="16">
    <location>
        <begin position="618"/>
        <end position="638"/>
    </location>
</feature>
<keyword evidence="6 14" id="KW-0679">Respiratory chain</keyword>
<evidence type="ECO:0000259" key="17">
    <source>
        <dbReference type="PROSITE" id="PS50855"/>
    </source>
</evidence>
<dbReference type="EMBL" id="BAAAFZ010000091">
    <property type="protein sequence ID" value="GAA0603454.1"/>
    <property type="molecule type" value="Genomic_DNA"/>
</dbReference>
<evidence type="ECO:0000256" key="12">
    <source>
        <dbReference type="ARBA" id="ARBA00023008"/>
    </source>
</evidence>
<feature type="transmembrane region" description="Helical" evidence="16">
    <location>
        <begin position="181"/>
        <end position="207"/>
    </location>
</feature>
<feature type="transmembrane region" description="Helical" evidence="16">
    <location>
        <begin position="138"/>
        <end position="157"/>
    </location>
</feature>
<keyword evidence="7 14" id="KW-0812">Transmembrane</keyword>
<evidence type="ECO:0000256" key="8">
    <source>
        <dbReference type="ARBA" id="ARBA00022723"/>
    </source>
</evidence>
<evidence type="ECO:0000313" key="18">
    <source>
        <dbReference type="EMBL" id="GAA0603454.1"/>
    </source>
</evidence>
<dbReference type="InterPro" id="IPR036927">
    <property type="entry name" value="Cyt_c_oxase-like_su1_sf"/>
</dbReference>
<reference evidence="18 19" key="1">
    <citation type="journal article" date="2019" name="Int. J. Syst. Evol. Microbiol.">
        <title>The Global Catalogue of Microorganisms (GCM) 10K type strain sequencing project: providing services to taxonomists for standard genome sequencing and annotation.</title>
        <authorList>
            <consortium name="The Broad Institute Genomics Platform"/>
            <consortium name="The Broad Institute Genome Sequencing Center for Infectious Disease"/>
            <person name="Wu L."/>
            <person name="Ma J."/>
        </authorList>
    </citation>
    <scope>NUCLEOTIDE SEQUENCE [LARGE SCALE GENOMIC DNA]</scope>
    <source>
        <strain evidence="18 19">JCM 9933</strain>
    </source>
</reference>
<dbReference type="RefSeq" id="WP_343897805.1">
    <property type="nucleotide sequence ID" value="NZ_BAAAFZ010000091.1"/>
</dbReference>